<comment type="catalytic activity">
    <reaction evidence="12">
        <text>(R)-5-phosphomevalonate + ATP = (R)-5-diphosphomevalonate + ADP</text>
        <dbReference type="Rhea" id="RHEA:16341"/>
        <dbReference type="ChEBI" id="CHEBI:30616"/>
        <dbReference type="ChEBI" id="CHEBI:57557"/>
        <dbReference type="ChEBI" id="CHEBI:58146"/>
        <dbReference type="ChEBI" id="CHEBI:456216"/>
        <dbReference type="EC" id="2.7.4.2"/>
    </reaction>
    <physiologicalReaction direction="left-to-right" evidence="12">
        <dbReference type="Rhea" id="RHEA:16342"/>
    </physiologicalReaction>
</comment>
<dbReference type="PIRSF" id="PIRSF017288">
    <property type="entry name" value="PMK_GHMP_euk"/>
    <property type="match status" value="1"/>
</dbReference>
<keyword evidence="16" id="KW-1185">Reference proteome</keyword>
<reference evidence="15 16" key="1">
    <citation type="submission" date="2016-06" db="EMBL/GenBank/DDBJ databases">
        <title>Evolution of pathogenesis and genome organization in the Tremellales.</title>
        <authorList>
            <person name="Cuomo C."/>
            <person name="Litvintseva A."/>
            <person name="Heitman J."/>
            <person name="Chen Y."/>
            <person name="Sun S."/>
            <person name="Springer D."/>
            <person name="Dromer F."/>
            <person name="Young S."/>
            <person name="Zeng Q."/>
            <person name="Chapman S."/>
            <person name="Gujja S."/>
            <person name="Saif S."/>
            <person name="Birren B."/>
        </authorList>
    </citation>
    <scope>NUCLEOTIDE SEQUENCE [LARGE SCALE GENOMIC DNA]</scope>
    <source>
        <strain evidence="15 16">CBS 7118</strain>
    </source>
</reference>
<evidence type="ECO:0000313" key="15">
    <source>
        <dbReference type="EMBL" id="ODN79164.1"/>
    </source>
</evidence>
<evidence type="ECO:0000256" key="3">
    <source>
        <dbReference type="ARBA" id="ARBA00012958"/>
    </source>
</evidence>
<evidence type="ECO:0000256" key="5">
    <source>
        <dbReference type="ARBA" id="ARBA00022679"/>
    </source>
</evidence>
<dbReference type="GO" id="GO:0006696">
    <property type="term" value="P:ergosterol biosynthetic process"/>
    <property type="evidence" value="ECO:0007669"/>
    <property type="project" value="TreeGrafter"/>
</dbReference>
<feature type="domain" description="GHMP kinase C-terminal" evidence="14">
    <location>
        <begin position="391"/>
        <end position="459"/>
    </location>
</feature>
<keyword evidence="7 13" id="KW-0418">Kinase</keyword>
<proteinExistence type="inferred from homology"/>
<dbReference type="GO" id="GO:0005777">
    <property type="term" value="C:peroxisome"/>
    <property type="evidence" value="ECO:0007669"/>
    <property type="project" value="TreeGrafter"/>
</dbReference>
<dbReference type="InterPro" id="IPR020568">
    <property type="entry name" value="Ribosomal_Su5_D2-typ_SF"/>
</dbReference>
<name>A0A1E3HS42_9TREE</name>
<evidence type="ECO:0000256" key="9">
    <source>
        <dbReference type="ARBA" id="ARBA00022955"/>
    </source>
</evidence>
<evidence type="ECO:0000256" key="2">
    <source>
        <dbReference type="ARBA" id="ARBA00006495"/>
    </source>
</evidence>
<dbReference type="OrthoDB" id="10262935at2759"/>
<evidence type="ECO:0000259" key="14">
    <source>
        <dbReference type="Pfam" id="PF08544"/>
    </source>
</evidence>
<dbReference type="GO" id="GO:0010142">
    <property type="term" value="P:farnesyl diphosphate biosynthetic process, mevalonate pathway"/>
    <property type="evidence" value="ECO:0007669"/>
    <property type="project" value="TreeGrafter"/>
</dbReference>
<dbReference type="Gene3D" id="3.30.230.10">
    <property type="match status" value="1"/>
</dbReference>
<evidence type="ECO:0000256" key="11">
    <source>
        <dbReference type="ARBA" id="ARBA00023221"/>
    </source>
</evidence>
<accession>A0A1E3HS42</accession>
<dbReference type="EC" id="2.7.4.2" evidence="3 13"/>
<evidence type="ECO:0000256" key="8">
    <source>
        <dbReference type="ARBA" id="ARBA00022840"/>
    </source>
</evidence>
<comment type="pathway">
    <text evidence="1 13">Isoprenoid biosynthesis; isopentenyl diphosphate biosynthesis via mevalonate pathway; isopentenyl diphosphate from (R)-mevalonate: step 2/3.</text>
</comment>
<organism evidence="15 16">
    <name type="scientific">Cryptococcus wingfieldii CBS 7118</name>
    <dbReference type="NCBI Taxonomy" id="1295528"/>
    <lineage>
        <taxon>Eukaryota</taxon>
        <taxon>Fungi</taxon>
        <taxon>Dikarya</taxon>
        <taxon>Basidiomycota</taxon>
        <taxon>Agaricomycotina</taxon>
        <taxon>Tremellomycetes</taxon>
        <taxon>Tremellales</taxon>
        <taxon>Cryptococcaceae</taxon>
        <taxon>Cryptococcus</taxon>
    </lineage>
</organism>
<gene>
    <name evidence="15" type="ORF">L198_07914</name>
</gene>
<dbReference type="GO" id="GO:0005524">
    <property type="term" value="F:ATP binding"/>
    <property type="evidence" value="ECO:0007669"/>
    <property type="project" value="UniProtKB-UniRule"/>
</dbReference>
<dbReference type="InterPro" id="IPR016005">
    <property type="entry name" value="Erg8"/>
</dbReference>
<sequence length="499" mass="53273">MSTTVVSSPGKVLVAGGYLVLDRAYSGLVLATSSRFYSSVTSLPSDAQNATISVRAGQFPKEQSTWNYKLSLRSSPHEPALTLSQTNEAEVGRNKFIGIAVTKVLEYAYESILLSTKDEEKAVEELLRRIGGGLEVVVFADNDFYSQREQLASLSLPARLSSLPSLPPFTPLPRPIPQTNKTGLGSSAALTTSLTASLLVHLAIVPQSPHGEIDDQGKDAVHSVSQLAHCLAQGKVGSGFDVSSAVYGSHVYTRFSPEVLAPLMDLAPFSAPSPLLEHLDPGKWDSKVKPFRLPKGLRLVLADVDAGTDTPSFVGQVLKWRKEKPEEAEDVWGRLDGANNGLREVLMALVEREGEGEYEEVLGKAHAWTLADLSSAPSPSPTMTLLKTLAESLLNIRALLREMSDKSGVGIEPEEQSRLLDACGDVGGVLGGGVPGAGGYDALYLLTIDHPAPLTAIDDLWANWKEMVVCPLGCRQSDGGLRGEDVGEVRGLGDALGRV</sequence>
<dbReference type="PANTHER" id="PTHR31814:SF2">
    <property type="entry name" value="PHOSPHOMEVALONATE KINASE"/>
    <property type="match status" value="1"/>
</dbReference>
<evidence type="ECO:0000256" key="1">
    <source>
        <dbReference type="ARBA" id="ARBA00005017"/>
    </source>
</evidence>
<dbReference type="SUPFAM" id="SSF54211">
    <property type="entry name" value="Ribosomal protein S5 domain 2-like"/>
    <property type="match status" value="1"/>
</dbReference>
<evidence type="ECO:0000256" key="7">
    <source>
        <dbReference type="ARBA" id="ARBA00022777"/>
    </source>
</evidence>
<dbReference type="Proteomes" id="UP000094819">
    <property type="component" value="Unassembled WGS sequence"/>
</dbReference>
<evidence type="ECO:0000256" key="10">
    <source>
        <dbReference type="ARBA" id="ARBA00023098"/>
    </source>
</evidence>
<dbReference type="PANTHER" id="PTHR31814">
    <property type="match status" value="1"/>
</dbReference>
<dbReference type="Pfam" id="PF08544">
    <property type="entry name" value="GHMP_kinases_C"/>
    <property type="match status" value="1"/>
</dbReference>
<evidence type="ECO:0000256" key="12">
    <source>
        <dbReference type="ARBA" id="ARBA00029326"/>
    </source>
</evidence>
<dbReference type="InterPro" id="IPR035102">
    <property type="entry name" value="Phosphomevalonate_kinase"/>
</dbReference>
<keyword evidence="9 13" id="KW-0752">Steroid biosynthesis</keyword>
<dbReference type="RefSeq" id="XP_019028131.1">
    <property type="nucleotide sequence ID" value="XM_019179895.1"/>
</dbReference>
<protein>
    <recommendedName>
        <fullName evidence="3 13">Phosphomevalonate kinase</fullName>
        <ecNumber evidence="3 13">2.7.4.2</ecNumber>
    </recommendedName>
</protein>
<keyword evidence="10 13" id="KW-0443">Lipid metabolism</keyword>
<dbReference type="EMBL" id="AWGH01000046">
    <property type="protein sequence ID" value="ODN79164.1"/>
    <property type="molecule type" value="Genomic_DNA"/>
</dbReference>
<dbReference type="GO" id="GO:0004631">
    <property type="term" value="F:phosphomevalonate kinase activity"/>
    <property type="evidence" value="ECO:0007669"/>
    <property type="project" value="UniProtKB-UniRule"/>
</dbReference>
<comment type="caution">
    <text evidence="15">The sequence shown here is derived from an EMBL/GenBank/DDBJ whole genome shotgun (WGS) entry which is preliminary data.</text>
</comment>
<dbReference type="InterPro" id="IPR013750">
    <property type="entry name" value="GHMP_kinase_C_dom"/>
</dbReference>
<dbReference type="GO" id="GO:0019287">
    <property type="term" value="P:isopentenyl diphosphate biosynthetic process, mevalonate pathway"/>
    <property type="evidence" value="ECO:0007669"/>
    <property type="project" value="UniProtKB-UniRule"/>
</dbReference>
<evidence type="ECO:0000256" key="13">
    <source>
        <dbReference type="PIRNR" id="PIRNR017288"/>
    </source>
</evidence>
<dbReference type="InterPro" id="IPR014721">
    <property type="entry name" value="Ribsml_uS5_D2-typ_fold_subgr"/>
</dbReference>
<keyword evidence="4 13" id="KW-0444">Lipid biosynthesis</keyword>
<comment type="similarity">
    <text evidence="2 13">Belongs to the GHMP kinase family. Mevalonate kinase subfamily.</text>
</comment>
<evidence type="ECO:0000313" key="16">
    <source>
        <dbReference type="Proteomes" id="UP000094819"/>
    </source>
</evidence>
<keyword evidence="5 13" id="KW-0808">Transferase</keyword>
<dbReference type="AlphaFoldDB" id="A0A1E3HS42"/>
<dbReference type="GeneID" id="30197125"/>
<evidence type="ECO:0000256" key="6">
    <source>
        <dbReference type="ARBA" id="ARBA00022741"/>
    </source>
</evidence>
<keyword evidence="8" id="KW-0067">ATP-binding</keyword>
<dbReference type="UniPathway" id="UPA00057">
    <property type="reaction ID" value="UER00099"/>
</dbReference>
<keyword evidence="6" id="KW-0547">Nucleotide-binding</keyword>
<keyword evidence="11 13" id="KW-0753">Steroid metabolism</keyword>
<evidence type="ECO:0000256" key="4">
    <source>
        <dbReference type="ARBA" id="ARBA00022516"/>
    </source>
</evidence>